<keyword evidence="2" id="KW-1185">Reference proteome</keyword>
<evidence type="ECO:0000313" key="2">
    <source>
        <dbReference type="Proteomes" id="UP000224567"/>
    </source>
</evidence>
<sequence>MSHNSMASVSSSSATTLPPVFSYDDDKLDLESVRAVITAINEHITALLADTKSWKCLKLKCSSKLDVCNRGNLQEDEWQVATHFLQALVVSPSLLTLKLLRSSADGYLSYALSRNHIRKNLHQIVRMRMRFMQYMMVKMERR</sequence>
<accession>A0A2G2XQ54</accession>
<proteinExistence type="predicted"/>
<dbReference type="AlphaFoldDB" id="A0A2G2XQ54"/>
<dbReference type="EMBL" id="MLFT02000001">
    <property type="protein sequence ID" value="PHT59633.1"/>
    <property type="molecule type" value="Genomic_DNA"/>
</dbReference>
<evidence type="ECO:0000313" key="1">
    <source>
        <dbReference type="EMBL" id="PHT59633.1"/>
    </source>
</evidence>
<organism evidence="1 2">
    <name type="scientific">Capsicum baccatum</name>
    <name type="common">Peruvian pepper</name>
    <dbReference type="NCBI Taxonomy" id="33114"/>
    <lineage>
        <taxon>Eukaryota</taxon>
        <taxon>Viridiplantae</taxon>
        <taxon>Streptophyta</taxon>
        <taxon>Embryophyta</taxon>
        <taxon>Tracheophyta</taxon>
        <taxon>Spermatophyta</taxon>
        <taxon>Magnoliopsida</taxon>
        <taxon>eudicotyledons</taxon>
        <taxon>Gunneridae</taxon>
        <taxon>Pentapetalae</taxon>
        <taxon>asterids</taxon>
        <taxon>lamiids</taxon>
        <taxon>Solanales</taxon>
        <taxon>Solanaceae</taxon>
        <taxon>Solanoideae</taxon>
        <taxon>Capsiceae</taxon>
        <taxon>Capsicum</taxon>
    </lineage>
</organism>
<dbReference type="OrthoDB" id="6262491at2759"/>
<dbReference type="PANTHER" id="PTHR35549:SF2">
    <property type="entry name" value="TRANSDUCIN_WD40 REPEAT-LIKE SUPERFAMILY PROTEIN"/>
    <property type="match status" value="1"/>
</dbReference>
<dbReference type="PANTHER" id="PTHR35549">
    <property type="entry name" value="OS04G0584500 PROTEIN"/>
    <property type="match status" value="1"/>
</dbReference>
<reference evidence="2" key="2">
    <citation type="journal article" date="2017" name="J. Anim. Genet.">
        <title>Multiple reference genome sequences of hot pepper reveal the massive evolution of plant disease resistance genes by retroduplication.</title>
        <authorList>
            <person name="Kim S."/>
            <person name="Park J."/>
            <person name="Yeom S.-I."/>
            <person name="Kim Y.-M."/>
            <person name="Seo E."/>
            <person name="Kim K.-T."/>
            <person name="Kim M.-S."/>
            <person name="Lee J.M."/>
            <person name="Cheong K."/>
            <person name="Shin H.-S."/>
            <person name="Kim S.-B."/>
            <person name="Han K."/>
            <person name="Lee J."/>
            <person name="Park M."/>
            <person name="Lee H.-A."/>
            <person name="Lee H.-Y."/>
            <person name="Lee Y."/>
            <person name="Oh S."/>
            <person name="Lee J.H."/>
            <person name="Choi E."/>
            <person name="Choi E."/>
            <person name="Lee S.E."/>
            <person name="Jeon J."/>
            <person name="Kim H."/>
            <person name="Choi G."/>
            <person name="Song H."/>
            <person name="Lee J."/>
            <person name="Lee S.-C."/>
            <person name="Kwon J.-K."/>
            <person name="Lee H.-Y."/>
            <person name="Koo N."/>
            <person name="Hong Y."/>
            <person name="Kim R.W."/>
            <person name="Kang W.-H."/>
            <person name="Huh J.H."/>
            <person name="Kang B.-C."/>
            <person name="Yang T.-J."/>
            <person name="Lee Y.-H."/>
            <person name="Bennetzen J.L."/>
            <person name="Choi D."/>
        </authorList>
    </citation>
    <scope>NUCLEOTIDE SEQUENCE [LARGE SCALE GENOMIC DNA]</scope>
    <source>
        <strain evidence="2">cv. PBC81</strain>
    </source>
</reference>
<dbReference type="Proteomes" id="UP000224567">
    <property type="component" value="Unassembled WGS sequence"/>
</dbReference>
<name>A0A2G2XQ54_CAPBA</name>
<protein>
    <submittedName>
        <fullName evidence="1">Uncharacterized protein</fullName>
    </submittedName>
</protein>
<comment type="caution">
    <text evidence="1">The sequence shown here is derived from an EMBL/GenBank/DDBJ whole genome shotgun (WGS) entry which is preliminary data.</text>
</comment>
<reference evidence="1 2" key="1">
    <citation type="journal article" date="2017" name="Genome Biol.">
        <title>New reference genome sequences of hot pepper reveal the massive evolution of plant disease-resistance genes by retroduplication.</title>
        <authorList>
            <person name="Kim S."/>
            <person name="Park J."/>
            <person name="Yeom S.I."/>
            <person name="Kim Y.M."/>
            <person name="Seo E."/>
            <person name="Kim K.T."/>
            <person name="Kim M.S."/>
            <person name="Lee J.M."/>
            <person name="Cheong K."/>
            <person name="Shin H.S."/>
            <person name="Kim S.B."/>
            <person name="Han K."/>
            <person name="Lee J."/>
            <person name="Park M."/>
            <person name="Lee H.A."/>
            <person name="Lee H.Y."/>
            <person name="Lee Y."/>
            <person name="Oh S."/>
            <person name="Lee J.H."/>
            <person name="Choi E."/>
            <person name="Choi E."/>
            <person name="Lee S.E."/>
            <person name="Jeon J."/>
            <person name="Kim H."/>
            <person name="Choi G."/>
            <person name="Song H."/>
            <person name="Lee J."/>
            <person name="Lee S.C."/>
            <person name="Kwon J.K."/>
            <person name="Lee H.Y."/>
            <person name="Koo N."/>
            <person name="Hong Y."/>
            <person name="Kim R.W."/>
            <person name="Kang W.H."/>
            <person name="Huh J.H."/>
            <person name="Kang B.C."/>
            <person name="Yang T.J."/>
            <person name="Lee Y.H."/>
            <person name="Bennetzen J.L."/>
            <person name="Choi D."/>
        </authorList>
    </citation>
    <scope>NUCLEOTIDE SEQUENCE [LARGE SCALE GENOMIC DNA]</scope>
    <source>
        <strain evidence="2">cv. PBC81</strain>
    </source>
</reference>
<gene>
    <name evidence="1" type="ORF">CQW23_01996</name>
</gene>